<comment type="caution">
    <text evidence="1">The sequence shown here is derived from an EMBL/GenBank/DDBJ whole genome shotgun (WGS) entry which is preliminary data.</text>
</comment>
<proteinExistence type="predicted"/>
<evidence type="ECO:0000313" key="1">
    <source>
        <dbReference type="EMBL" id="EAI8859894.1"/>
    </source>
</evidence>
<protein>
    <submittedName>
        <fullName evidence="1">Cupin fold metalloprotein, WbuC family</fullName>
    </submittedName>
</protein>
<dbReference type="InterPro" id="IPR027565">
    <property type="entry name" value="Cupin_WbuC"/>
</dbReference>
<dbReference type="Proteomes" id="UP000535509">
    <property type="component" value="Unassembled WGS sequence"/>
</dbReference>
<name>A0A5L4LHX1_CAMFE</name>
<keyword evidence="2" id="KW-1185">Reference proteome</keyword>
<dbReference type="EMBL" id="AABTCC010000036">
    <property type="protein sequence ID" value="EAI8859894.1"/>
    <property type="molecule type" value="Genomic_DNA"/>
</dbReference>
<gene>
    <name evidence="1" type="ORF">CX802_08660</name>
</gene>
<dbReference type="AlphaFoldDB" id="A0A5L4LHX1"/>
<sequence>MNGYKIDMKDFINFEQDQKALTPSFFSGDSGIINKDDIENLKTYALNNKTTARLNLFSSSDDILQYMLICHPSKKDIKCKKFKNQTSIYTIIEGEIEFNLYDNDLNLEKSFILGKYNFSIRIPKNKFYKFIMKSDLAVFIEMRNGPYIKENKVELSW</sequence>
<organism evidence="1 2">
    <name type="scientific">Campylobacter fetus</name>
    <dbReference type="NCBI Taxonomy" id="196"/>
    <lineage>
        <taxon>Bacteria</taxon>
        <taxon>Pseudomonadati</taxon>
        <taxon>Campylobacterota</taxon>
        <taxon>Epsilonproteobacteria</taxon>
        <taxon>Campylobacterales</taxon>
        <taxon>Campylobacteraceae</taxon>
        <taxon>Campylobacter</taxon>
    </lineage>
</organism>
<evidence type="ECO:0000313" key="2">
    <source>
        <dbReference type="Proteomes" id="UP000535509"/>
    </source>
</evidence>
<reference evidence="1 2" key="1">
    <citation type="submission" date="2018-06" db="EMBL/GenBank/DDBJ databases">
        <authorList>
            <consortium name="PulseNet: The National Subtyping Network for Foodborne Disease Surveillance"/>
            <person name="Tarr C.L."/>
            <person name="Trees E."/>
            <person name="Katz L.S."/>
            <person name="Carleton-Romer H.A."/>
            <person name="Stroika S."/>
            <person name="Kucerova Z."/>
            <person name="Roache K.F."/>
            <person name="Sabol A.L."/>
            <person name="Besser J."/>
            <person name="Gerner-Smidt P."/>
        </authorList>
    </citation>
    <scope>NUCLEOTIDE SEQUENCE [LARGE SCALE GENOMIC DNA]</scope>
    <source>
        <strain evidence="1 2">PNUSAC001503</strain>
    </source>
</reference>
<dbReference type="NCBIfam" id="TIGR04366">
    <property type="entry name" value="cupin_WbuC"/>
    <property type="match status" value="1"/>
</dbReference>
<dbReference type="RefSeq" id="WP_080512725.1">
    <property type="nucleotide sequence ID" value="NZ_CBCULZ010000025.1"/>
</dbReference>
<accession>A0A5L4LHX1</accession>